<keyword evidence="2 6" id="KW-0255">Endonuclease</keyword>
<proteinExistence type="inferred from homology"/>
<keyword evidence="5 6" id="KW-0234">DNA repair</keyword>
<evidence type="ECO:0000256" key="2">
    <source>
        <dbReference type="ARBA" id="ARBA00022759"/>
    </source>
</evidence>
<keyword evidence="3 6" id="KW-0227">DNA damage</keyword>
<dbReference type="GO" id="GO:0004519">
    <property type="term" value="F:endonuclease activity"/>
    <property type="evidence" value="ECO:0007669"/>
    <property type="project" value="UniProtKB-KW"/>
</dbReference>
<dbReference type="AlphaFoldDB" id="A0A2W5S6U1"/>
<name>A0A2W5S6U1_CERSP</name>
<evidence type="ECO:0000313" key="7">
    <source>
        <dbReference type="EMBL" id="PZQ96722.1"/>
    </source>
</evidence>
<dbReference type="GO" id="GO:0016787">
    <property type="term" value="F:hydrolase activity"/>
    <property type="evidence" value="ECO:0007669"/>
    <property type="project" value="UniProtKB-KW"/>
</dbReference>
<keyword evidence="4 6" id="KW-0378">Hydrolase</keyword>
<organism evidence="7 8">
    <name type="scientific">Cereibacter sphaeroides</name>
    <name type="common">Rhodobacter sphaeroides</name>
    <dbReference type="NCBI Taxonomy" id="1063"/>
    <lineage>
        <taxon>Bacteria</taxon>
        <taxon>Pseudomonadati</taxon>
        <taxon>Pseudomonadota</taxon>
        <taxon>Alphaproteobacteria</taxon>
        <taxon>Rhodobacterales</taxon>
        <taxon>Paracoccaceae</taxon>
        <taxon>Cereibacter</taxon>
    </lineage>
</organism>
<accession>A0A2W5S6U1</accession>
<dbReference type="EC" id="3.1.-.-" evidence="6"/>
<evidence type="ECO:0000256" key="3">
    <source>
        <dbReference type="ARBA" id="ARBA00022763"/>
    </source>
</evidence>
<reference evidence="7 8" key="1">
    <citation type="submission" date="2017-08" db="EMBL/GenBank/DDBJ databases">
        <title>Infants hospitalized years apart are colonized by the same room-sourced microbial strains.</title>
        <authorList>
            <person name="Brooks B."/>
            <person name="Olm M.R."/>
            <person name="Firek B.A."/>
            <person name="Baker R."/>
            <person name="Thomas B.C."/>
            <person name="Morowitz M.J."/>
            <person name="Banfield J.F."/>
        </authorList>
    </citation>
    <scope>NUCLEOTIDE SEQUENCE [LARGE SCALE GENOMIC DNA]</scope>
    <source>
        <strain evidence="7">S2_003_000_R2_11</strain>
    </source>
</reference>
<dbReference type="InterPro" id="IPR004603">
    <property type="entry name" value="DNA_mismatch_endonuc_vsr"/>
</dbReference>
<gene>
    <name evidence="7" type="ORF">DI533_14120</name>
</gene>
<dbReference type="Gene3D" id="3.40.960.10">
    <property type="entry name" value="VSR Endonuclease"/>
    <property type="match status" value="1"/>
</dbReference>
<dbReference type="GO" id="GO:0006298">
    <property type="term" value="P:mismatch repair"/>
    <property type="evidence" value="ECO:0007669"/>
    <property type="project" value="UniProtKB-UniRule"/>
</dbReference>
<dbReference type="NCBIfam" id="TIGR00632">
    <property type="entry name" value="vsr"/>
    <property type="match status" value="1"/>
</dbReference>
<dbReference type="Proteomes" id="UP000248975">
    <property type="component" value="Unassembled WGS sequence"/>
</dbReference>
<dbReference type="CDD" id="cd00221">
    <property type="entry name" value="Vsr"/>
    <property type="match status" value="1"/>
</dbReference>
<dbReference type="Pfam" id="PF03852">
    <property type="entry name" value="Vsr"/>
    <property type="match status" value="1"/>
</dbReference>
<dbReference type="SUPFAM" id="SSF52980">
    <property type="entry name" value="Restriction endonuclease-like"/>
    <property type="match status" value="1"/>
</dbReference>
<evidence type="ECO:0000256" key="5">
    <source>
        <dbReference type="ARBA" id="ARBA00023204"/>
    </source>
</evidence>
<comment type="similarity">
    <text evidence="6">Belongs to the vsr family.</text>
</comment>
<comment type="caution">
    <text evidence="7">The sequence shown here is derived from an EMBL/GenBank/DDBJ whole genome shotgun (WGS) entry which is preliminary data.</text>
</comment>
<evidence type="ECO:0000256" key="6">
    <source>
        <dbReference type="PIRNR" id="PIRNR018267"/>
    </source>
</evidence>
<evidence type="ECO:0000256" key="4">
    <source>
        <dbReference type="ARBA" id="ARBA00022801"/>
    </source>
</evidence>
<evidence type="ECO:0000313" key="8">
    <source>
        <dbReference type="Proteomes" id="UP000248975"/>
    </source>
</evidence>
<comment type="function">
    <text evidence="6">May nick specific sequences that contain T:G mispairs resulting from m5C-deamination.</text>
</comment>
<dbReference type="EMBL" id="QFQS01000003">
    <property type="protein sequence ID" value="PZQ96722.1"/>
    <property type="molecule type" value="Genomic_DNA"/>
</dbReference>
<sequence length="135" mass="15961">MIDHVAPARRSFIMSQVRQKNTGPELVLRKALHALGYRYRLHRRDLPGSPDIVFPSKRKVIFVHGCFWHGHTCRYGKLPRSRVDYWQQKIETNKERDRLVFTLLNEAGWVAFVVWQCELRELEGILASVTEFLDR</sequence>
<keyword evidence="1 6" id="KW-0540">Nuclease</keyword>
<dbReference type="InterPro" id="IPR011335">
    <property type="entry name" value="Restrct_endonuc-II-like"/>
</dbReference>
<evidence type="ECO:0000256" key="1">
    <source>
        <dbReference type="ARBA" id="ARBA00022722"/>
    </source>
</evidence>
<dbReference type="PIRSF" id="PIRSF018267">
    <property type="entry name" value="VSR_endonuc"/>
    <property type="match status" value="1"/>
</dbReference>
<protein>
    <recommendedName>
        <fullName evidence="6">Very short patch repair endonuclease</fullName>
        <ecNumber evidence="6">3.1.-.-</ecNumber>
    </recommendedName>
</protein>